<sequence>METQAISLPIQQIIQFWESNNQQLTQLFNKFPDHVYAGKVAPKRSSGLYLFAHLVAVSDALLPILGLGEIKFPELARFIRESETDINYQVDINELKAKWEAINSKLTAEFATKDSAWWLGRHMNVTEADFANEPHRNKLNVLLSRASHVNYHRGQLIFLTEKVLAD</sequence>
<dbReference type="SUPFAM" id="SSF109854">
    <property type="entry name" value="DinB/YfiT-like putative metalloenzymes"/>
    <property type="match status" value="1"/>
</dbReference>
<evidence type="ECO:0000256" key="3">
    <source>
        <dbReference type="PIRSR" id="PIRSR607837-1"/>
    </source>
</evidence>
<dbReference type="OrthoDB" id="948294at2"/>
<name>A0A2H9VLZ1_9SPHI</name>
<dbReference type="GO" id="GO:0046872">
    <property type="term" value="F:metal ion binding"/>
    <property type="evidence" value="ECO:0007669"/>
    <property type="project" value="UniProtKB-KW"/>
</dbReference>
<gene>
    <name evidence="4" type="ORF">CLV57_2480</name>
</gene>
<dbReference type="AlphaFoldDB" id="A0A2H9VLZ1"/>
<evidence type="ECO:0000313" key="4">
    <source>
        <dbReference type="EMBL" id="PJJ79348.1"/>
    </source>
</evidence>
<dbReference type="InterPro" id="IPR034660">
    <property type="entry name" value="DinB/YfiT-like"/>
</dbReference>
<evidence type="ECO:0000256" key="2">
    <source>
        <dbReference type="ARBA" id="ARBA00022723"/>
    </source>
</evidence>
<dbReference type="InterPro" id="IPR007837">
    <property type="entry name" value="DinB"/>
</dbReference>
<dbReference type="EMBL" id="PGFJ01000002">
    <property type="protein sequence ID" value="PJJ79348.1"/>
    <property type="molecule type" value="Genomic_DNA"/>
</dbReference>
<evidence type="ECO:0000256" key="1">
    <source>
        <dbReference type="ARBA" id="ARBA00008635"/>
    </source>
</evidence>
<feature type="binding site" evidence="3">
    <location>
        <position position="53"/>
    </location>
    <ligand>
        <name>a divalent metal cation</name>
        <dbReference type="ChEBI" id="CHEBI:60240"/>
    </ligand>
</feature>
<organism evidence="4 5">
    <name type="scientific">Mucilaginibacter auburnensis</name>
    <dbReference type="NCBI Taxonomy" id="1457233"/>
    <lineage>
        <taxon>Bacteria</taxon>
        <taxon>Pseudomonadati</taxon>
        <taxon>Bacteroidota</taxon>
        <taxon>Sphingobacteriia</taxon>
        <taxon>Sphingobacteriales</taxon>
        <taxon>Sphingobacteriaceae</taxon>
        <taxon>Mucilaginibacter</taxon>
    </lineage>
</organism>
<proteinExistence type="inferred from homology"/>
<dbReference type="Pfam" id="PF05163">
    <property type="entry name" value="DinB"/>
    <property type="match status" value="1"/>
</dbReference>
<feature type="binding site" evidence="3">
    <location>
        <position position="152"/>
    </location>
    <ligand>
        <name>a divalent metal cation</name>
        <dbReference type="ChEBI" id="CHEBI:60240"/>
    </ligand>
</feature>
<keyword evidence="2 3" id="KW-0479">Metal-binding</keyword>
<accession>A0A2H9VLZ1</accession>
<dbReference type="Proteomes" id="UP000242687">
    <property type="component" value="Unassembled WGS sequence"/>
</dbReference>
<comment type="similarity">
    <text evidence="1">Belongs to the DinB family.</text>
</comment>
<comment type="caution">
    <text evidence="4">The sequence shown here is derived from an EMBL/GenBank/DDBJ whole genome shotgun (WGS) entry which is preliminary data.</text>
</comment>
<dbReference type="RefSeq" id="WP_100341694.1">
    <property type="nucleotide sequence ID" value="NZ_PGFJ01000002.1"/>
</dbReference>
<reference evidence="4 5" key="1">
    <citation type="submission" date="2017-11" db="EMBL/GenBank/DDBJ databases">
        <title>Genomic Encyclopedia of Archaeal and Bacterial Type Strains, Phase II (KMG-II): From Individual Species to Whole Genera.</title>
        <authorList>
            <person name="Goeker M."/>
        </authorList>
    </citation>
    <scope>NUCLEOTIDE SEQUENCE [LARGE SCALE GENOMIC DNA]</scope>
    <source>
        <strain evidence="4 5">DSM 28175</strain>
    </source>
</reference>
<keyword evidence="5" id="KW-1185">Reference proteome</keyword>
<dbReference type="Gene3D" id="1.20.120.450">
    <property type="entry name" value="dinb family like domain"/>
    <property type="match status" value="1"/>
</dbReference>
<feature type="binding site" evidence="3">
    <location>
        <position position="148"/>
    </location>
    <ligand>
        <name>a divalent metal cation</name>
        <dbReference type="ChEBI" id="CHEBI:60240"/>
    </ligand>
</feature>
<protein>
    <submittedName>
        <fullName evidence="4">DinB family protein</fullName>
    </submittedName>
</protein>
<evidence type="ECO:0000313" key="5">
    <source>
        <dbReference type="Proteomes" id="UP000242687"/>
    </source>
</evidence>